<dbReference type="PANTHER" id="PTHR38849:SF1">
    <property type="entry name" value="SMALL SECRETED PROTEIN"/>
    <property type="match status" value="1"/>
</dbReference>
<evidence type="ECO:0008006" key="4">
    <source>
        <dbReference type="Google" id="ProtNLM"/>
    </source>
</evidence>
<evidence type="ECO:0000256" key="1">
    <source>
        <dbReference type="SAM" id="SignalP"/>
    </source>
</evidence>
<comment type="caution">
    <text evidence="2">The sequence shown here is derived from an EMBL/GenBank/DDBJ whole genome shotgun (WGS) entry which is preliminary data.</text>
</comment>
<dbReference type="EMBL" id="PDLN01000018">
    <property type="protein sequence ID" value="RDW61381.1"/>
    <property type="molecule type" value="Genomic_DNA"/>
</dbReference>
<evidence type="ECO:0000313" key="3">
    <source>
        <dbReference type="Proteomes" id="UP000256328"/>
    </source>
</evidence>
<organism evidence="2 3">
    <name type="scientific">Coleophoma crateriformis</name>
    <dbReference type="NCBI Taxonomy" id="565419"/>
    <lineage>
        <taxon>Eukaryota</taxon>
        <taxon>Fungi</taxon>
        <taxon>Dikarya</taxon>
        <taxon>Ascomycota</taxon>
        <taxon>Pezizomycotina</taxon>
        <taxon>Leotiomycetes</taxon>
        <taxon>Helotiales</taxon>
        <taxon>Dermateaceae</taxon>
        <taxon>Coleophoma</taxon>
    </lineage>
</organism>
<feature type="chain" id="PRO_5017719179" description="Small secreted protein" evidence="1">
    <location>
        <begin position="18"/>
        <end position="174"/>
    </location>
</feature>
<dbReference type="Proteomes" id="UP000256328">
    <property type="component" value="Unassembled WGS sequence"/>
</dbReference>
<protein>
    <recommendedName>
        <fullName evidence="4">Small secreted protein</fullName>
    </recommendedName>
</protein>
<proteinExistence type="predicted"/>
<keyword evidence="3" id="KW-1185">Reference proteome</keyword>
<dbReference type="OrthoDB" id="2151417at2759"/>
<sequence>MKFSILVASAFAALTIASPTVKVEKRGIFATTTYNDLSISGGVAGNAQAEALAVFTKFGLDPNNLGSLTAGDLKFLSDVNGVCNDAEKGVYNAAVSAASGTAAESLQIGKIKNKVLKLTATMLRLQAEQAQGTDTSAEQAVEGKKLNNNISQDKGKAGIASTKLDFAGTVTAKA</sequence>
<dbReference type="AlphaFoldDB" id="A0A3D8QI33"/>
<gene>
    <name evidence="2" type="ORF">BP5796_11273</name>
</gene>
<keyword evidence="1" id="KW-0732">Signal</keyword>
<evidence type="ECO:0000313" key="2">
    <source>
        <dbReference type="EMBL" id="RDW61381.1"/>
    </source>
</evidence>
<feature type="signal peptide" evidence="1">
    <location>
        <begin position="1"/>
        <end position="17"/>
    </location>
</feature>
<accession>A0A3D8QI33</accession>
<reference evidence="2 3" key="1">
    <citation type="journal article" date="2018" name="IMA Fungus">
        <title>IMA Genome-F 9: Draft genome sequence of Annulohypoxylon stygium, Aspergillus mulundensis, Berkeleyomyces basicola (syn. Thielaviopsis basicola), Ceratocystis smalleyi, two Cercospora beticola strains, Coleophoma cylindrospora, Fusarium fracticaudum, Phialophora cf. hyalina, and Morchella septimelata.</title>
        <authorList>
            <person name="Wingfield B.D."/>
            <person name="Bills G.F."/>
            <person name="Dong Y."/>
            <person name="Huang W."/>
            <person name="Nel W.J."/>
            <person name="Swalarsk-Parry B.S."/>
            <person name="Vaghefi N."/>
            <person name="Wilken P.M."/>
            <person name="An Z."/>
            <person name="de Beer Z.W."/>
            <person name="De Vos L."/>
            <person name="Chen L."/>
            <person name="Duong T.A."/>
            <person name="Gao Y."/>
            <person name="Hammerbacher A."/>
            <person name="Kikkert J.R."/>
            <person name="Li Y."/>
            <person name="Li H."/>
            <person name="Li K."/>
            <person name="Li Q."/>
            <person name="Liu X."/>
            <person name="Ma X."/>
            <person name="Naidoo K."/>
            <person name="Pethybridge S.J."/>
            <person name="Sun J."/>
            <person name="Steenkamp E.T."/>
            <person name="van der Nest M.A."/>
            <person name="van Wyk S."/>
            <person name="Wingfield M.J."/>
            <person name="Xiong C."/>
            <person name="Yue Q."/>
            <person name="Zhang X."/>
        </authorList>
    </citation>
    <scope>NUCLEOTIDE SEQUENCE [LARGE SCALE GENOMIC DNA]</scope>
    <source>
        <strain evidence="2 3">BP5796</strain>
    </source>
</reference>
<dbReference type="PANTHER" id="PTHR38849">
    <property type="entry name" value="SMALL SECRETED PROTEIN"/>
    <property type="match status" value="1"/>
</dbReference>
<name>A0A3D8QI33_9HELO</name>